<dbReference type="InterPro" id="IPR029062">
    <property type="entry name" value="Class_I_gatase-like"/>
</dbReference>
<dbReference type="CDD" id="cd00198">
    <property type="entry name" value="vWFA"/>
    <property type="match status" value="1"/>
</dbReference>
<feature type="compositionally biased region" description="Polar residues" evidence="1">
    <location>
        <begin position="884"/>
        <end position="893"/>
    </location>
</feature>
<dbReference type="SUPFAM" id="SSF53300">
    <property type="entry name" value="vWA-like"/>
    <property type="match status" value="2"/>
</dbReference>
<dbReference type="InterPro" id="IPR002035">
    <property type="entry name" value="VWF_A"/>
</dbReference>
<name>A0AAX0S726_9BACI</name>
<protein>
    <submittedName>
        <fullName evidence="4">VWA domain-containing protein</fullName>
    </submittedName>
</protein>
<organism evidence="5 6">
    <name type="scientific">Peribacillus butanolivorans</name>
    <dbReference type="NCBI Taxonomy" id="421767"/>
    <lineage>
        <taxon>Bacteria</taxon>
        <taxon>Bacillati</taxon>
        <taxon>Bacillota</taxon>
        <taxon>Bacilli</taxon>
        <taxon>Bacillales</taxon>
        <taxon>Bacillaceae</taxon>
        <taxon>Peribacillus</taxon>
    </lineage>
</organism>
<dbReference type="SMART" id="SM00327">
    <property type="entry name" value="VWA"/>
    <property type="match status" value="2"/>
</dbReference>
<evidence type="ECO:0000313" key="6">
    <source>
        <dbReference type="Proteomes" id="UP000220106"/>
    </source>
</evidence>
<feature type="domain" description="VWFA" evidence="3">
    <location>
        <begin position="408"/>
        <end position="573"/>
    </location>
</feature>
<dbReference type="AlphaFoldDB" id="A0AAX0S726"/>
<reference evidence="5 6" key="1">
    <citation type="submission" date="2017-09" db="EMBL/GenBank/DDBJ databases">
        <title>Large-scale bioinformatics analysis of Bacillus genomes uncovers conserved roles of natural products in bacterial physiology.</title>
        <authorList>
            <consortium name="Agbiome Team Llc"/>
            <person name="Bleich R.M."/>
            <person name="Kirk G.J."/>
            <person name="Santa Maria K.C."/>
            <person name="Allen S.E."/>
            <person name="Farag S."/>
            <person name="Shank E.A."/>
            <person name="Bowers A."/>
        </authorList>
    </citation>
    <scope>NUCLEOTIDE SEQUENCE [LARGE SCALE GENOMIC DNA]</scope>
    <source>
        <strain evidence="5 6">AFS003229</strain>
    </source>
</reference>
<dbReference type="PROSITE" id="PS50234">
    <property type="entry name" value="VWFA"/>
    <property type="match status" value="1"/>
</dbReference>
<keyword evidence="2" id="KW-1133">Transmembrane helix</keyword>
<feature type="compositionally biased region" description="Basic and acidic residues" evidence="1">
    <location>
        <begin position="895"/>
        <end position="928"/>
    </location>
</feature>
<sequence length="928" mass="102657">MGVEFTYPLILLLLIPCAGLIYFYLLKSRNQAKQKETKVVAVLRSLIFLLIILALTVPQILLPLKGSTVVFLVDRSASVKDSEAKTLAWIEKSTEEMDKDDSFAVAAFGDSAVAEQAMTTKHSSITQYSSKVDEDASRLESGIQFASSLIPSHSSGRIVLFSDGNETSGNAVEGAKLLKNKNIELDVVPLIEEAGEDIALRNLTIPPSLYQGEKTELSLEVDSNSAKKATVRISLNDQEIIKKNVDVKEGSNLYTFNHTADDTGLQVYKAEIIVEKDTFTENNQLQAITKVKGTPKILIVEAEGTGRIEKILKGSGLIVETTVPEKLPTTLSGFLQYQSIVFNNVSATSVSENQMKLIEQSVKEFGNGFVMTGGENSFGLGGYFKTPIEHLLPVDMDIKGKKEMPSLGLMIVLDRSGSMVGNKLSLAKEAAARSVELLREKDTFGFIAFDDRPWEIIEAGPLTDKEEAMGKIRSLAPGGGTEIYSSLEMAYNKLMDEKLQRKHIILLTDGQSNTSSDYEALIEDGKEKNITLSTVSIGSDADKNLLEDLAEFGTGRFYDVTEASLIPSILSRETVMASRTYIEDNPFYPSIQDTPEWNGLFNDGVPKMNAYIATTTKQRAFLPLVSEKDDPVLAQWQYGMGTTVAFTSDLSGKWSGDWPAWGKWGSFLNQLVTITLPKFESEPYTLTQENSGEETVIMLESASQNNLPLSANVVSENGQIVDANTKLVAPGKYEIIIPKQSGMYYISVKQENNKGGTNLYQTGFTVPYSEEYLQQGLNKSLIKELLAVSGGQELKTEAQAFHDLQTTSRQKQSISHWLLLTAFLLLFVEITIRRFGLHRVMHLFAGIPKKTGSKSLKSAETVKKLKTVQEATHKTRITGKANLKSESNNQSVRPVTERRKQNQPEKKLSESERESQMKRLLEARKRKK</sequence>
<evidence type="ECO:0000313" key="4">
    <source>
        <dbReference type="EMBL" id="AXN40510.1"/>
    </source>
</evidence>
<dbReference type="Pfam" id="PF00092">
    <property type="entry name" value="VWA"/>
    <property type="match status" value="1"/>
</dbReference>
<accession>A0AAX0S726</accession>
<reference evidence="4 7" key="2">
    <citation type="submission" date="2018-07" db="EMBL/GenBank/DDBJ databases">
        <title>The molecular basis for the intramolecular migration of carboxyl group in the catabolism of para-hydroxybenzoate via gentisate.</title>
        <authorList>
            <person name="Zhao H."/>
            <person name="Xu Y."/>
            <person name="Lin S."/>
            <person name="Spain J.C."/>
            <person name="Zhou N.-Y."/>
        </authorList>
    </citation>
    <scope>NUCLEOTIDE SEQUENCE [LARGE SCALE GENOMIC DNA]</scope>
    <source>
        <strain evidence="4 7">PHB-7a</strain>
    </source>
</reference>
<dbReference type="RefSeq" id="WP_098175366.1">
    <property type="nucleotide sequence ID" value="NZ_CP030926.1"/>
</dbReference>
<gene>
    <name evidence="5" type="ORF">CN689_07215</name>
    <name evidence="4" type="ORF">DTO10_20430</name>
</gene>
<evidence type="ECO:0000259" key="3">
    <source>
        <dbReference type="PROSITE" id="PS50234"/>
    </source>
</evidence>
<dbReference type="Proteomes" id="UP000260457">
    <property type="component" value="Chromosome"/>
</dbReference>
<dbReference type="EMBL" id="NUEQ01000013">
    <property type="protein sequence ID" value="PEJ35099.1"/>
    <property type="molecule type" value="Genomic_DNA"/>
</dbReference>
<dbReference type="Pfam" id="PF13519">
    <property type="entry name" value="VWA_2"/>
    <property type="match status" value="1"/>
</dbReference>
<dbReference type="InterPro" id="IPR036465">
    <property type="entry name" value="vWFA_dom_sf"/>
</dbReference>
<dbReference type="PANTHER" id="PTHR37947:SF2">
    <property type="entry name" value="VON WILLEBRAND FACTOR TYPE A"/>
    <property type="match status" value="1"/>
</dbReference>
<proteinExistence type="predicted"/>
<dbReference type="KEGG" id="pbut:DTO10_20430"/>
<dbReference type="Proteomes" id="UP000220106">
    <property type="component" value="Unassembled WGS sequence"/>
</dbReference>
<keyword evidence="2" id="KW-0812">Transmembrane</keyword>
<keyword evidence="7" id="KW-1185">Reference proteome</keyword>
<dbReference type="PANTHER" id="PTHR37947">
    <property type="entry name" value="BLL2462 PROTEIN"/>
    <property type="match status" value="1"/>
</dbReference>
<feature type="transmembrane region" description="Helical" evidence="2">
    <location>
        <begin position="6"/>
        <end position="25"/>
    </location>
</feature>
<evidence type="ECO:0000256" key="1">
    <source>
        <dbReference type="SAM" id="MobiDB-lite"/>
    </source>
</evidence>
<dbReference type="SUPFAM" id="SSF52317">
    <property type="entry name" value="Class I glutamine amidotransferase-like"/>
    <property type="match status" value="1"/>
</dbReference>
<evidence type="ECO:0000313" key="5">
    <source>
        <dbReference type="EMBL" id="PEJ35099.1"/>
    </source>
</evidence>
<evidence type="ECO:0000313" key="7">
    <source>
        <dbReference type="Proteomes" id="UP000260457"/>
    </source>
</evidence>
<feature type="region of interest" description="Disordered" evidence="1">
    <location>
        <begin position="870"/>
        <end position="928"/>
    </location>
</feature>
<dbReference type="EMBL" id="CP030926">
    <property type="protein sequence ID" value="AXN40510.1"/>
    <property type="molecule type" value="Genomic_DNA"/>
</dbReference>
<evidence type="ECO:0000256" key="2">
    <source>
        <dbReference type="SAM" id="Phobius"/>
    </source>
</evidence>
<dbReference type="Gene3D" id="3.40.50.880">
    <property type="match status" value="2"/>
</dbReference>
<dbReference type="Gene3D" id="3.40.50.410">
    <property type="entry name" value="von Willebrand factor, type A domain"/>
    <property type="match status" value="1"/>
</dbReference>
<feature type="transmembrane region" description="Helical" evidence="2">
    <location>
        <begin position="46"/>
        <end position="64"/>
    </location>
</feature>
<keyword evidence="2" id="KW-0472">Membrane</keyword>